<feature type="compositionally biased region" description="Basic residues" evidence="1">
    <location>
        <begin position="185"/>
        <end position="197"/>
    </location>
</feature>
<comment type="caution">
    <text evidence="3">The sequence shown here is derived from an EMBL/GenBank/DDBJ whole genome shotgun (WGS) entry which is preliminary data.</text>
</comment>
<dbReference type="PANTHER" id="PTHR39465">
    <property type="entry name" value="DNA LIGASE D, 3'-PHOSPHOESTERASE DOMAIN"/>
    <property type="match status" value="1"/>
</dbReference>
<dbReference type="PANTHER" id="PTHR39465:SF1">
    <property type="entry name" value="DNA LIGASE D 3'-PHOSPHOESTERASE DOMAIN-CONTAINING PROTEIN"/>
    <property type="match status" value="1"/>
</dbReference>
<dbReference type="Pfam" id="PF13298">
    <property type="entry name" value="LigD_N"/>
    <property type="match status" value="1"/>
</dbReference>
<evidence type="ECO:0000256" key="1">
    <source>
        <dbReference type="SAM" id="MobiDB-lite"/>
    </source>
</evidence>
<gene>
    <name evidence="3" type="ORF">BOH74_17540</name>
</gene>
<evidence type="ECO:0000259" key="2">
    <source>
        <dbReference type="Pfam" id="PF13298"/>
    </source>
</evidence>
<dbReference type="Proteomes" id="UP000185990">
    <property type="component" value="Unassembled WGS sequence"/>
</dbReference>
<dbReference type="EMBL" id="MPJD01000029">
    <property type="protein sequence ID" value="OKA19425.1"/>
    <property type="molecule type" value="Genomic_DNA"/>
</dbReference>
<feature type="region of interest" description="Disordered" evidence="1">
    <location>
        <begin position="1"/>
        <end position="30"/>
    </location>
</feature>
<feature type="domain" description="DNA ligase D 3'-phosphoesterase" evidence="2">
    <location>
        <begin position="38"/>
        <end position="143"/>
    </location>
</feature>
<dbReference type="InterPro" id="IPR014144">
    <property type="entry name" value="LigD_PE_domain"/>
</dbReference>
<accession>A0A853ZRQ8</accession>
<feature type="region of interest" description="Disordered" evidence="1">
    <location>
        <begin position="178"/>
        <end position="197"/>
    </location>
</feature>
<protein>
    <submittedName>
        <fullName evidence="3">ATP-dependent DNA ligase</fullName>
    </submittedName>
</protein>
<dbReference type="AlphaFoldDB" id="A0A853ZRQ8"/>
<name>A0A853ZRQ8_9PSED</name>
<dbReference type="GO" id="GO:0016874">
    <property type="term" value="F:ligase activity"/>
    <property type="evidence" value="ECO:0007669"/>
    <property type="project" value="UniProtKB-KW"/>
</dbReference>
<reference evidence="3 4" key="1">
    <citation type="submission" date="2016-11" db="EMBL/GenBank/DDBJ databases">
        <title>Draft genome of Pseudomonas versuta A4R1.12.</title>
        <authorList>
            <person name="See-Too W.-S."/>
        </authorList>
    </citation>
    <scope>NUCLEOTIDE SEQUENCE [LARGE SCALE GENOMIC DNA]</scope>
    <source>
        <strain evidence="3 4">A4R1.12</strain>
    </source>
</reference>
<organism evidence="3 4">
    <name type="scientific">Pseudomonas versuta</name>
    <dbReference type="NCBI Taxonomy" id="1788301"/>
    <lineage>
        <taxon>Bacteria</taxon>
        <taxon>Pseudomonadati</taxon>
        <taxon>Pseudomonadota</taxon>
        <taxon>Gammaproteobacteria</taxon>
        <taxon>Pseudomonadales</taxon>
        <taxon>Pseudomonadaceae</taxon>
        <taxon>Pseudomonas</taxon>
    </lineage>
</organism>
<proteinExistence type="predicted"/>
<keyword evidence="3" id="KW-0436">Ligase</keyword>
<dbReference type="NCBIfam" id="TIGR02777">
    <property type="entry name" value="LigD_PE_dom"/>
    <property type="match status" value="1"/>
</dbReference>
<evidence type="ECO:0000313" key="3">
    <source>
        <dbReference type="EMBL" id="OKA19425.1"/>
    </source>
</evidence>
<evidence type="ECO:0000313" key="4">
    <source>
        <dbReference type="Proteomes" id="UP000185990"/>
    </source>
</evidence>
<sequence length="197" mass="22135">MNDTLDDYQEKRDFTGTPEPSGAAKKASPPHALQFCIQKHDASHLHYDFRLELQGTLKSWAVPKGPSLDPQVKRLAVQVEDHPLDYASFEGHIPEGHYGAGDVIVWDRGVWKPVGDPVASYEKGRLKFELEGEKLQGVWNLVRSRQEGKKQLWFLIKHQDDAARPESGFDVLTQRPASVLSGRTLKPRPAKHKPGQA</sequence>